<evidence type="ECO:0000313" key="7">
    <source>
        <dbReference type="Proteomes" id="UP000664122"/>
    </source>
</evidence>
<accession>A0A939FX35</accession>
<keyword evidence="2" id="KW-0813">Transport</keyword>
<evidence type="ECO:0000256" key="1">
    <source>
        <dbReference type="ARBA" id="ARBA00008520"/>
    </source>
</evidence>
<keyword evidence="7" id="KW-1185">Reference proteome</keyword>
<evidence type="ECO:0000256" key="4">
    <source>
        <dbReference type="ARBA" id="ARBA00022764"/>
    </source>
</evidence>
<name>A0A939FX35_9HYPH</name>
<dbReference type="Pfam" id="PF13416">
    <property type="entry name" value="SBP_bac_8"/>
    <property type="match status" value="1"/>
</dbReference>
<comment type="similarity">
    <text evidence="1">Belongs to the bacterial solute-binding protein 1 family.</text>
</comment>
<dbReference type="Proteomes" id="UP000664122">
    <property type="component" value="Unassembled WGS sequence"/>
</dbReference>
<sequence length="426" mass="46805">MNWFKTALLASAVVMSTSAVQAKQLTIWGLQAFNKQADALIGDMAKDFGKQHGVDVQYVVVPANVLTERLAAAFEGNSAPDVFMQLGQNSQYYAESGLIQPLDGVLTKLRAAEGGIYESLVPQAMYKGHPYSVPIEVDVVPMYARKDLLKEVGKDVPKTWEELREAAKAIVKQHPQYIGLGVPLSNANDAETDLRMLVWSFGGAMFSKDGSAITWNSPDTVAAYTFIKDMVDEGTIPRSVLTWDDGGNNTAYQTGRAAFIMNPPSVYSWMEENDKDLLSNTALINIPRGPGKDGLGATLLGSFSWLVSKKSDQADLAKQWLEYFYQPDHYKKLIEVTGGRWVPIFPQMTKTMPLFANNPAYANFDALARNGLTIGYKGAPTPLASQVYTSKILSNSVQRMLVDGDSPKDAVAWAQKQIEDLKAKQK</sequence>
<evidence type="ECO:0000256" key="5">
    <source>
        <dbReference type="SAM" id="SignalP"/>
    </source>
</evidence>
<dbReference type="GO" id="GO:1901982">
    <property type="term" value="F:maltose binding"/>
    <property type="evidence" value="ECO:0007669"/>
    <property type="project" value="TreeGrafter"/>
</dbReference>
<feature type="chain" id="PRO_5037887604" evidence="5">
    <location>
        <begin position="23"/>
        <end position="426"/>
    </location>
</feature>
<evidence type="ECO:0000256" key="3">
    <source>
        <dbReference type="ARBA" id="ARBA00022729"/>
    </source>
</evidence>
<dbReference type="InterPro" id="IPR006059">
    <property type="entry name" value="SBP"/>
</dbReference>
<dbReference type="GO" id="GO:0042956">
    <property type="term" value="P:maltodextrin transmembrane transport"/>
    <property type="evidence" value="ECO:0007669"/>
    <property type="project" value="TreeGrafter"/>
</dbReference>
<protein>
    <submittedName>
        <fullName evidence="6">Sugar ABC transporter substrate-binding protein</fullName>
    </submittedName>
</protein>
<feature type="signal peptide" evidence="5">
    <location>
        <begin position="1"/>
        <end position="22"/>
    </location>
</feature>
<organism evidence="6 7">
    <name type="scientific">Jiella flava</name>
    <dbReference type="NCBI Taxonomy" id="2816857"/>
    <lineage>
        <taxon>Bacteria</taxon>
        <taxon>Pseudomonadati</taxon>
        <taxon>Pseudomonadota</taxon>
        <taxon>Alphaproteobacteria</taxon>
        <taxon>Hyphomicrobiales</taxon>
        <taxon>Aurantimonadaceae</taxon>
        <taxon>Jiella</taxon>
    </lineage>
</organism>
<gene>
    <name evidence="6" type="ORF">J1C48_00170</name>
</gene>
<keyword evidence="4" id="KW-0574">Periplasm</keyword>
<comment type="caution">
    <text evidence="6">The sequence shown here is derived from an EMBL/GenBank/DDBJ whole genome shotgun (WGS) entry which is preliminary data.</text>
</comment>
<proteinExistence type="inferred from homology"/>
<dbReference type="GO" id="GO:0015768">
    <property type="term" value="P:maltose transport"/>
    <property type="evidence" value="ECO:0007669"/>
    <property type="project" value="TreeGrafter"/>
</dbReference>
<dbReference type="CDD" id="cd13585">
    <property type="entry name" value="PBP2_TMBP_like"/>
    <property type="match status" value="1"/>
</dbReference>
<dbReference type="EMBL" id="JAFMPP010000001">
    <property type="protein sequence ID" value="MBO0660974.1"/>
    <property type="molecule type" value="Genomic_DNA"/>
</dbReference>
<evidence type="ECO:0000256" key="2">
    <source>
        <dbReference type="ARBA" id="ARBA00022448"/>
    </source>
</evidence>
<dbReference type="AlphaFoldDB" id="A0A939FX35"/>
<dbReference type="GO" id="GO:0055052">
    <property type="term" value="C:ATP-binding cassette (ABC) transporter complex, substrate-binding subunit-containing"/>
    <property type="evidence" value="ECO:0007669"/>
    <property type="project" value="TreeGrafter"/>
</dbReference>
<dbReference type="SUPFAM" id="SSF53850">
    <property type="entry name" value="Periplasmic binding protein-like II"/>
    <property type="match status" value="1"/>
</dbReference>
<dbReference type="PANTHER" id="PTHR30061">
    <property type="entry name" value="MALTOSE-BINDING PERIPLASMIC PROTEIN"/>
    <property type="match status" value="1"/>
</dbReference>
<reference evidence="6" key="1">
    <citation type="submission" date="2021-03" db="EMBL/GenBank/DDBJ databases">
        <title>Whole genome sequence of Jiella sp. CQZ9-1.</title>
        <authorList>
            <person name="Tuo L."/>
        </authorList>
    </citation>
    <scope>NUCLEOTIDE SEQUENCE</scope>
    <source>
        <strain evidence="6">CQZ9-1</strain>
    </source>
</reference>
<evidence type="ECO:0000313" key="6">
    <source>
        <dbReference type="EMBL" id="MBO0660974.1"/>
    </source>
</evidence>
<dbReference type="PANTHER" id="PTHR30061:SF50">
    <property type="entry name" value="MALTOSE_MALTODEXTRIN-BINDING PERIPLASMIC PROTEIN"/>
    <property type="match status" value="1"/>
</dbReference>
<dbReference type="Gene3D" id="3.40.190.10">
    <property type="entry name" value="Periplasmic binding protein-like II"/>
    <property type="match status" value="1"/>
</dbReference>
<keyword evidence="3 5" id="KW-0732">Signal</keyword>
<dbReference type="RefSeq" id="WP_207255626.1">
    <property type="nucleotide sequence ID" value="NZ_JAFMPP010000001.1"/>
</dbReference>